<dbReference type="Proteomes" id="UP001141619">
    <property type="component" value="Unassembled WGS sequence"/>
</dbReference>
<dbReference type="PANTHER" id="PTHR30154:SF53">
    <property type="entry name" value="HTH-TYPE TRANSCRIPTIONAL REGULATOR LRPC"/>
    <property type="match status" value="1"/>
</dbReference>
<protein>
    <submittedName>
        <fullName evidence="5">Lrp/AsnC family transcriptional regulator</fullName>
    </submittedName>
</protein>
<evidence type="ECO:0000313" key="6">
    <source>
        <dbReference type="Proteomes" id="UP001141619"/>
    </source>
</evidence>
<dbReference type="PROSITE" id="PS50956">
    <property type="entry name" value="HTH_ASNC_2"/>
    <property type="match status" value="1"/>
</dbReference>
<dbReference type="GO" id="GO:0043200">
    <property type="term" value="P:response to amino acid"/>
    <property type="evidence" value="ECO:0007669"/>
    <property type="project" value="TreeGrafter"/>
</dbReference>
<dbReference type="AlphaFoldDB" id="A0A9X3TWW8"/>
<gene>
    <name evidence="5" type="ORF">NYP16_04315</name>
</gene>
<accession>A0A9X3TWW8</accession>
<dbReference type="Gene3D" id="3.30.70.920">
    <property type="match status" value="1"/>
</dbReference>
<organism evidence="5 6">
    <name type="scientific">Govanella unica</name>
    <dbReference type="NCBI Taxonomy" id="2975056"/>
    <lineage>
        <taxon>Bacteria</taxon>
        <taxon>Pseudomonadati</taxon>
        <taxon>Pseudomonadota</taxon>
        <taxon>Alphaproteobacteria</taxon>
        <taxon>Emcibacterales</taxon>
        <taxon>Govanellaceae</taxon>
        <taxon>Govanella</taxon>
    </lineage>
</organism>
<evidence type="ECO:0000259" key="4">
    <source>
        <dbReference type="PROSITE" id="PS50956"/>
    </source>
</evidence>
<keyword evidence="1" id="KW-0805">Transcription regulation</keyword>
<dbReference type="RefSeq" id="WP_274942874.1">
    <property type="nucleotide sequence ID" value="NZ_JANWOI010000001.1"/>
</dbReference>
<dbReference type="SUPFAM" id="SSF54909">
    <property type="entry name" value="Dimeric alpha+beta barrel"/>
    <property type="match status" value="1"/>
</dbReference>
<dbReference type="Pfam" id="PF13404">
    <property type="entry name" value="HTH_AsnC-type"/>
    <property type="match status" value="1"/>
</dbReference>
<dbReference type="Gene3D" id="1.10.10.10">
    <property type="entry name" value="Winged helix-like DNA-binding domain superfamily/Winged helix DNA-binding domain"/>
    <property type="match status" value="1"/>
</dbReference>
<evidence type="ECO:0000256" key="1">
    <source>
        <dbReference type="ARBA" id="ARBA00023015"/>
    </source>
</evidence>
<evidence type="ECO:0000313" key="5">
    <source>
        <dbReference type="EMBL" id="MDA5193180.1"/>
    </source>
</evidence>
<proteinExistence type="predicted"/>
<reference evidence="5" key="2">
    <citation type="journal article" date="2023" name="Syst. Appl. Microbiol.">
        <title>Govania unica gen. nov., sp. nov., a rare biosphere bacterium that represents a novel family in the class Alphaproteobacteria.</title>
        <authorList>
            <person name="Vandamme P."/>
            <person name="Peeters C."/>
            <person name="Hettiarachchi A."/>
            <person name="Cnockaert M."/>
            <person name="Carlier A."/>
        </authorList>
    </citation>
    <scope>NUCLEOTIDE SEQUENCE</scope>
    <source>
        <strain evidence="5">LMG 31809</strain>
    </source>
</reference>
<name>A0A9X3TWW8_9PROT</name>
<dbReference type="SMART" id="SM00344">
    <property type="entry name" value="HTH_ASNC"/>
    <property type="match status" value="1"/>
</dbReference>
<comment type="caution">
    <text evidence="5">The sequence shown here is derived from an EMBL/GenBank/DDBJ whole genome shotgun (WGS) entry which is preliminary data.</text>
</comment>
<dbReference type="InterPro" id="IPR019888">
    <property type="entry name" value="Tscrpt_reg_AsnC-like"/>
</dbReference>
<keyword evidence="6" id="KW-1185">Reference proteome</keyword>
<dbReference type="InterPro" id="IPR000485">
    <property type="entry name" value="AsnC-type_HTH_dom"/>
</dbReference>
<dbReference type="SUPFAM" id="SSF46785">
    <property type="entry name" value="Winged helix' DNA-binding domain"/>
    <property type="match status" value="1"/>
</dbReference>
<keyword evidence="2" id="KW-0238">DNA-binding</keyword>
<evidence type="ECO:0000256" key="3">
    <source>
        <dbReference type="ARBA" id="ARBA00023163"/>
    </source>
</evidence>
<dbReference type="PANTHER" id="PTHR30154">
    <property type="entry name" value="LEUCINE-RESPONSIVE REGULATORY PROTEIN"/>
    <property type="match status" value="1"/>
</dbReference>
<dbReference type="InterPro" id="IPR011008">
    <property type="entry name" value="Dimeric_a/b-barrel"/>
</dbReference>
<feature type="domain" description="HTH asnC-type" evidence="4">
    <location>
        <begin position="1"/>
        <end position="90"/>
    </location>
</feature>
<dbReference type="GO" id="GO:0005829">
    <property type="term" value="C:cytosol"/>
    <property type="evidence" value="ECO:0007669"/>
    <property type="project" value="TreeGrafter"/>
</dbReference>
<dbReference type="InterPro" id="IPR036390">
    <property type="entry name" value="WH_DNA-bd_sf"/>
</dbReference>
<dbReference type="InterPro" id="IPR019887">
    <property type="entry name" value="Tscrpt_reg_AsnC/Lrp_C"/>
</dbReference>
<dbReference type="InterPro" id="IPR036388">
    <property type="entry name" value="WH-like_DNA-bd_sf"/>
</dbReference>
<sequence length="141" mass="15781">MDETDRQLLALLEENARMPTAALARRLHLSRSTIQDRIRRLEDRGIIGGYTLRLGEPHARRQITAHVMINVNPKHADRVGRALKAMAGLRSLHAISGAYDLIAIIRAETTDDIDAMLDTIGRLEGIDKTMSSIVLSTKFER</sequence>
<dbReference type="EMBL" id="JANWOI010000001">
    <property type="protein sequence ID" value="MDA5193180.1"/>
    <property type="molecule type" value="Genomic_DNA"/>
</dbReference>
<dbReference type="InterPro" id="IPR011991">
    <property type="entry name" value="ArsR-like_HTH"/>
</dbReference>
<dbReference type="PRINTS" id="PR00033">
    <property type="entry name" value="HTHASNC"/>
</dbReference>
<dbReference type="GO" id="GO:0043565">
    <property type="term" value="F:sequence-specific DNA binding"/>
    <property type="evidence" value="ECO:0007669"/>
    <property type="project" value="InterPro"/>
</dbReference>
<dbReference type="Pfam" id="PF01037">
    <property type="entry name" value="AsnC_trans_reg"/>
    <property type="match status" value="1"/>
</dbReference>
<evidence type="ECO:0000256" key="2">
    <source>
        <dbReference type="ARBA" id="ARBA00023125"/>
    </source>
</evidence>
<dbReference type="GO" id="GO:0006355">
    <property type="term" value="P:regulation of DNA-templated transcription"/>
    <property type="evidence" value="ECO:0007669"/>
    <property type="project" value="UniProtKB-ARBA"/>
</dbReference>
<reference evidence="5" key="1">
    <citation type="submission" date="2022-08" db="EMBL/GenBank/DDBJ databases">
        <authorList>
            <person name="Vandamme P."/>
            <person name="Hettiarachchi A."/>
            <person name="Peeters C."/>
            <person name="Cnockaert M."/>
            <person name="Carlier A."/>
        </authorList>
    </citation>
    <scope>NUCLEOTIDE SEQUENCE</scope>
    <source>
        <strain evidence="5">LMG 31809</strain>
    </source>
</reference>
<keyword evidence="3" id="KW-0804">Transcription</keyword>
<dbReference type="CDD" id="cd00090">
    <property type="entry name" value="HTH_ARSR"/>
    <property type="match status" value="1"/>
</dbReference>